<keyword evidence="2" id="KW-1185">Reference proteome</keyword>
<evidence type="ECO:0000313" key="2">
    <source>
        <dbReference type="Proteomes" id="UP000030680"/>
    </source>
</evidence>
<name>M2W8U7_GALSU</name>
<organism evidence="1 2">
    <name type="scientific">Galdieria sulphuraria</name>
    <name type="common">Red alga</name>
    <dbReference type="NCBI Taxonomy" id="130081"/>
    <lineage>
        <taxon>Eukaryota</taxon>
        <taxon>Rhodophyta</taxon>
        <taxon>Bangiophyceae</taxon>
        <taxon>Galdieriales</taxon>
        <taxon>Galdieriaceae</taxon>
        <taxon>Galdieria</taxon>
    </lineage>
</organism>
<dbReference type="RefSeq" id="XP_005708811.1">
    <property type="nucleotide sequence ID" value="XM_005708754.1"/>
</dbReference>
<proteinExistence type="predicted"/>
<dbReference type="KEGG" id="gsl:Gasu_06990"/>
<evidence type="ECO:0000313" key="1">
    <source>
        <dbReference type="EMBL" id="EME32291.1"/>
    </source>
</evidence>
<reference evidence="2" key="1">
    <citation type="journal article" date="2013" name="Science">
        <title>Gene transfer from bacteria and archaea facilitated evolution of an extremophilic eukaryote.</title>
        <authorList>
            <person name="Schonknecht G."/>
            <person name="Chen W.H."/>
            <person name="Ternes C.M."/>
            <person name="Barbier G.G."/>
            <person name="Shrestha R.P."/>
            <person name="Stanke M."/>
            <person name="Brautigam A."/>
            <person name="Baker B.J."/>
            <person name="Banfield J.F."/>
            <person name="Garavito R.M."/>
            <person name="Carr K."/>
            <person name="Wilkerson C."/>
            <person name="Rensing S.A."/>
            <person name="Gagneul D."/>
            <person name="Dickenson N.E."/>
            <person name="Oesterhelt C."/>
            <person name="Lercher M.J."/>
            <person name="Weber A.P."/>
        </authorList>
    </citation>
    <scope>NUCLEOTIDE SEQUENCE [LARGE SCALE GENOMIC DNA]</scope>
    <source>
        <strain evidence="2">074W</strain>
    </source>
</reference>
<dbReference type="EMBL" id="KB454487">
    <property type="protein sequence ID" value="EME32291.1"/>
    <property type="molecule type" value="Genomic_DNA"/>
</dbReference>
<protein>
    <submittedName>
        <fullName evidence="1">Uncharacterized protein</fullName>
    </submittedName>
</protein>
<dbReference type="AlphaFoldDB" id="M2W8U7"/>
<dbReference type="Proteomes" id="UP000030680">
    <property type="component" value="Unassembled WGS sequence"/>
</dbReference>
<sequence>MTISHEQLRKLQLDFNEVLYSLFDCFVNSTVILIQRHRRAPSELVICDQPFPQSETVGYGSLINEADIFSCYIPFGEYDPFLSVTYTQQNIAF</sequence>
<accession>M2W8U7</accession>
<dbReference type="GeneID" id="17090882"/>
<dbReference type="Gramene" id="EME32291">
    <property type="protein sequence ID" value="EME32291"/>
    <property type="gene ID" value="Gasu_06990"/>
</dbReference>
<gene>
    <name evidence="1" type="ORF">Gasu_06990</name>
</gene>